<organism evidence="12">
    <name type="scientific">Picocystis salinarum</name>
    <dbReference type="NCBI Taxonomy" id="88271"/>
    <lineage>
        <taxon>Eukaryota</taxon>
        <taxon>Viridiplantae</taxon>
        <taxon>Chlorophyta</taxon>
        <taxon>Picocystophyceae</taxon>
        <taxon>Picocystales</taxon>
        <taxon>Picocystaceae</taxon>
        <taxon>Picocystis</taxon>
    </lineage>
</organism>
<keyword evidence="6" id="KW-0067">ATP-binding</keyword>
<dbReference type="InterPro" id="IPR014001">
    <property type="entry name" value="Helicase_ATP-bd"/>
</dbReference>
<feature type="compositionally biased region" description="Acidic residues" evidence="9">
    <location>
        <begin position="1052"/>
        <end position="1061"/>
    </location>
</feature>
<evidence type="ECO:0000256" key="1">
    <source>
        <dbReference type="ARBA" id="ARBA00004123"/>
    </source>
</evidence>
<evidence type="ECO:0000256" key="5">
    <source>
        <dbReference type="ARBA" id="ARBA00022806"/>
    </source>
</evidence>
<protein>
    <submittedName>
        <fullName evidence="12">Uncharacterized protein</fullName>
    </submittedName>
</protein>
<evidence type="ECO:0000256" key="9">
    <source>
        <dbReference type="SAM" id="MobiDB-lite"/>
    </source>
</evidence>
<sequence length="1115" mass="129077">MEEAKEVRMRMLERASKETEEEEGSERGEGGTEHVQAALAQAIALRQVLAGGAPALDVLEAATRPNRQFKNDGFRTTIDAVETGVVPQVQAMEPLRREKEERLRGLANRRLELLEQWKQKLPMEERIVAEVEIRKIRLIDAQRKLRRAISMEKKLEECSLETLFDWTRMRRSRKMDAPDNILFSEAVLTAHNLSQKAADKSMEAIAKQVGLTISANTKQLLAYQHGLAKQRSTVLRAERARREEFERKRMVHDAKMKVLQARRKFLGEVSTHQVEWRMERTNDYKRLKVRNDHVSQWHREERKRRSRAERSRINALKTENMEEYIRMIQESKNERINTVLSRTDDILLQLGNLVVQQKFAATGEENVVPMIGGSHRMDYEEAADDAAGFDLLKGQKRYNALVHDVKERVKEQPSSLEGGTLRHYQLQGLQWMVSLYNNKLNGILADEMGLGKTIQSVAFIAYLMEHKGNFGPHIIVAPKAVIPNWANEFMAWLPQVNLVVYDGSGEDRRIIRETQMSDLTFNVLLTHYDLIMRDKAHLCKIQWYYCIIDEGHRLKNHQSKLAEIFNKNYTFKQRLLLTGTPIQNNLSELWSLLNFLLPKVFKSSDTFDEWFAAPFKGSGEDVSLNEEEELLVINRLHQVIRPFLLRRKKDEVEKELPDKVSIVLKCDMSAWQKLYYKQITQSSRVMIETASGKSRSLQNSAMQLRKVCNHPYLFFDEIEYVPEDAREIIRASGKFELLDRILPKLKKAGHRCLIFSQMTKALDLLGDYLSLVGFKYLRLDGMTKTNERAELIQLFNEEDSEYFIFLLSTRAGGLGLNLQTADTVIMFDSDWNPQMDAQAEDRAHRIGQRKEVRVLVMVSVGSIEEEIINRAREKRNIDSKVIQAGMFNNQSTIVERKEMLERIIKKGVDALGGDIPSAEEVNRLIARSEDEFYMFQEMDRDRRTVYGNKPRLITDEELPDWAYGNQEALEEDGDEIVVGQKRKRKDVIYSDILTDERWIKIVDEGGDLDEAVQQKQEQMKRRRKARDSVDVQQATVEQDTKRKTDAEASDPALEEVEDVGEESASRRRLRRSSRSGKEEPVEPSPAASRPRRSKPRRYTEDAYFGLDEDQNGEEP</sequence>
<dbReference type="SMART" id="SM00490">
    <property type="entry name" value="HELICc"/>
    <property type="match status" value="1"/>
</dbReference>
<feature type="compositionally biased region" description="Acidic residues" evidence="9">
    <location>
        <begin position="1106"/>
        <end position="1115"/>
    </location>
</feature>
<dbReference type="GO" id="GO:0042393">
    <property type="term" value="F:histone binding"/>
    <property type="evidence" value="ECO:0007669"/>
    <property type="project" value="InterPro"/>
</dbReference>
<proteinExistence type="inferred from homology"/>
<evidence type="ECO:0000256" key="8">
    <source>
        <dbReference type="ARBA" id="ARBA00023242"/>
    </source>
</evidence>
<keyword evidence="3" id="KW-0547">Nucleotide-binding</keyword>
<dbReference type="PROSITE" id="PS51192">
    <property type="entry name" value="HELICASE_ATP_BIND_1"/>
    <property type="match status" value="1"/>
</dbReference>
<evidence type="ECO:0000256" key="7">
    <source>
        <dbReference type="ARBA" id="ARBA00023054"/>
    </source>
</evidence>
<dbReference type="SMART" id="SM00487">
    <property type="entry name" value="DEXDc"/>
    <property type="match status" value="1"/>
</dbReference>
<dbReference type="FunFam" id="3.40.50.300:FF:000755">
    <property type="entry name" value="Probable ATP-dependent DNA helicase CHR12"/>
    <property type="match status" value="1"/>
</dbReference>
<dbReference type="InterPro" id="IPR000330">
    <property type="entry name" value="SNF2_N"/>
</dbReference>
<evidence type="ECO:0000259" key="10">
    <source>
        <dbReference type="PROSITE" id="PS51192"/>
    </source>
</evidence>
<keyword evidence="7" id="KW-0175">Coiled coil</keyword>
<dbReference type="InterPro" id="IPR027417">
    <property type="entry name" value="P-loop_NTPase"/>
</dbReference>
<comment type="similarity">
    <text evidence="2">Belongs to the SNF2/RAD54 helicase family.</text>
</comment>
<dbReference type="Gene3D" id="3.40.50.10810">
    <property type="entry name" value="Tandem AAA-ATPase domain"/>
    <property type="match status" value="1"/>
</dbReference>
<dbReference type="SMART" id="SM01314">
    <property type="entry name" value="SnAC"/>
    <property type="match status" value="1"/>
</dbReference>
<dbReference type="InterPro" id="IPR038718">
    <property type="entry name" value="SNF2-like_sf"/>
</dbReference>
<dbReference type="Gene3D" id="3.40.50.300">
    <property type="entry name" value="P-loop containing nucleotide triphosphate hydrolases"/>
    <property type="match status" value="1"/>
</dbReference>
<dbReference type="PROSITE" id="PS51194">
    <property type="entry name" value="HELICASE_CTER"/>
    <property type="match status" value="1"/>
</dbReference>
<dbReference type="SUPFAM" id="SSF52540">
    <property type="entry name" value="P-loop containing nucleoside triphosphate hydrolases"/>
    <property type="match status" value="2"/>
</dbReference>
<feature type="region of interest" description="Disordered" evidence="9">
    <location>
        <begin position="1"/>
        <end position="33"/>
    </location>
</feature>
<keyword evidence="8" id="KW-0539">Nucleus</keyword>
<keyword evidence="5" id="KW-0347">Helicase</keyword>
<feature type="compositionally biased region" description="Basic and acidic residues" evidence="9">
    <location>
        <begin position="1"/>
        <end position="18"/>
    </location>
</feature>
<dbReference type="FunFam" id="3.40.50.10810:FF:000015">
    <property type="entry name" value="lymphoid-specific helicase isoform X1"/>
    <property type="match status" value="1"/>
</dbReference>
<evidence type="ECO:0000259" key="11">
    <source>
        <dbReference type="PROSITE" id="PS51194"/>
    </source>
</evidence>
<dbReference type="InterPro" id="IPR029295">
    <property type="entry name" value="SnAC"/>
</dbReference>
<dbReference type="PANTHER" id="PTHR10799">
    <property type="entry name" value="SNF2/RAD54 HELICASE FAMILY"/>
    <property type="match status" value="1"/>
</dbReference>
<dbReference type="InterPro" id="IPR001650">
    <property type="entry name" value="Helicase_C-like"/>
</dbReference>
<reference evidence="12" key="1">
    <citation type="submission" date="2021-01" db="EMBL/GenBank/DDBJ databases">
        <authorList>
            <person name="Corre E."/>
            <person name="Pelletier E."/>
            <person name="Niang G."/>
            <person name="Scheremetjew M."/>
            <person name="Finn R."/>
            <person name="Kale V."/>
            <person name="Holt S."/>
            <person name="Cochrane G."/>
            <person name="Meng A."/>
            <person name="Brown T."/>
            <person name="Cohen L."/>
        </authorList>
    </citation>
    <scope>NUCLEOTIDE SEQUENCE</scope>
    <source>
        <strain evidence="12">CCMP1897</strain>
    </source>
</reference>
<dbReference type="AlphaFoldDB" id="A0A7S3XB40"/>
<evidence type="ECO:0000256" key="3">
    <source>
        <dbReference type="ARBA" id="ARBA00022741"/>
    </source>
</evidence>
<feature type="domain" description="Helicase C-terminal" evidence="11">
    <location>
        <begin position="737"/>
        <end position="900"/>
    </location>
</feature>
<dbReference type="Pfam" id="PF00271">
    <property type="entry name" value="Helicase_C"/>
    <property type="match status" value="1"/>
</dbReference>
<dbReference type="InterPro" id="IPR049730">
    <property type="entry name" value="SNF2/RAD54-like_C"/>
</dbReference>
<dbReference type="GO" id="GO:0005634">
    <property type="term" value="C:nucleus"/>
    <property type="evidence" value="ECO:0007669"/>
    <property type="project" value="UniProtKB-SubCell"/>
</dbReference>
<feature type="domain" description="Helicase ATP-binding" evidence="10">
    <location>
        <begin position="433"/>
        <end position="599"/>
    </location>
</feature>
<dbReference type="Pfam" id="PF00176">
    <property type="entry name" value="SNF2-rel_dom"/>
    <property type="match status" value="1"/>
</dbReference>
<evidence type="ECO:0000256" key="2">
    <source>
        <dbReference type="ARBA" id="ARBA00007025"/>
    </source>
</evidence>
<accession>A0A7S3XB40</accession>
<dbReference type="CDD" id="cd18793">
    <property type="entry name" value="SF2_C_SNF"/>
    <property type="match status" value="1"/>
</dbReference>
<dbReference type="Pfam" id="PF14619">
    <property type="entry name" value="SnAC"/>
    <property type="match status" value="1"/>
</dbReference>
<keyword evidence="4" id="KW-0378">Hydrolase</keyword>
<feature type="region of interest" description="Disordered" evidence="9">
    <location>
        <begin position="1018"/>
        <end position="1115"/>
    </location>
</feature>
<gene>
    <name evidence="12" type="ORF">PSAL00342_LOCUS1066</name>
</gene>
<comment type="subcellular location">
    <subcellularLocation>
        <location evidence="1">Nucleus</location>
    </subcellularLocation>
</comment>
<dbReference type="EMBL" id="HBIS01001225">
    <property type="protein sequence ID" value="CAE0607249.1"/>
    <property type="molecule type" value="Transcribed_RNA"/>
</dbReference>
<dbReference type="GO" id="GO:0004386">
    <property type="term" value="F:helicase activity"/>
    <property type="evidence" value="ECO:0007669"/>
    <property type="project" value="UniProtKB-KW"/>
</dbReference>
<dbReference type="GO" id="GO:0016787">
    <property type="term" value="F:hydrolase activity"/>
    <property type="evidence" value="ECO:0007669"/>
    <property type="project" value="UniProtKB-KW"/>
</dbReference>
<evidence type="ECO:0000256" key="6">
    <source>
        <dbReference type="ARBA" id="ARBA00022840"/>
    </source>
</evidence>
<dbReference type="GO" id="GO:0005524">
    <property type="term" value="F:ATP binding"/>
    <property type="evidence" value="ECO:0007669"/>
    <property type="project" value="UniProtKB-KW"/>
</dbReference>
<evidence type="ECO:0000256" key="4">
    <source>
        <dbReference type="ARBA" id="ARBA00022801"/>
    </source>
</evidence>
<name>A0A7S3XB40_9CHLO</name>
<evidence type="ECO:0000313" key="12">
    <source>
        <dbReference type="EMBL" id="CAE0607249.1"/>
    </source>
</evidence>